<evidence type="ECO:0000256" key="5">
    <source>
        <dbReference type="ARBA" id="ARBA00023136"/>
    </source>
</evidence>
<evidence type="ECO:0000256" key="4">
    <source>
        <dbReference type="ARBA" id="ARBA00022989"/>
    </source>
</evidence>
<feature type="transmembrane region" description="Helical" evidence="6">
    <location>
        <begin position="12"/>
        <end position="33"/>
    </location>
</feature>
<sequence length="324" mass="37004">MKIINKYIVREHLIPFIMALLVLLFILLANFLLRSMDRFLGKGLDFSLILEYVFLNLAWILALAVPMAILVATLMAFGRLSADNEISAMQSVSVSYFKLMMPAILFSCVIAGLMMYFNNQILPEMNHKARMLSSDISRKRPDLDFDVGYFIDAIPQYNFLLGSRDGEVFSDITIFSSKEGRKQQTIIASSGTISTVDDGVVLHLVDGVIHEYIGNEKNEYRQIYYEKYQVMIPMDNMVMNRRDSKIRGDREMTYAMIKNKIISYEEKIANTHIRIRNRLINETEKLEIDSGIDSLTIISPIIAQQTLSHYEVVIADSLKKVKGG</sequence>
<evidence type="ECO:0000256" key="3">
    <source>
        <dbReference type="ARBA" id="ARBA00022692"/>
    </source>
</evidence>
<dbReference type="Pfam" id="PF03739">
    <property type="entry name" value="LptF_LptG"/>
    <property type="match status" value="1"/>
</dbReference>
<keyword evidence="2" id="KW-1003">Cell membrane</keyword>
<protein>
    <recommendedName>
        <fullName evidence="8">YjgP/YjgQ family permease</fullName>
    </recommendedName>
</protein>
<name>A0A382NYY5_9ZZZZ</name>
<comment type="subcellular location">
    <subcellularLocation>
        <location evidence="1">Cell membrane</location>
        <topology evidence="1">Multi-pass membrane protein</topology>
    </subcellularLocation>
</comment>
<proteinExistence type="predicted"/>
<evidence type="ECO:0000256" key="6">
    <source>
        <dbReference type="SAM" id="Phobius"/>
    </source>
</evidence>
<keyword evidence="4 6" id="KW-1133">Transmembrane helix</keyword>
<evidence type="ECO:0000256" key="1">
    <source>
        <dbReference type="ARBA" id="ARBA00004651"/>
    </source>
</evidence>
<dbReference type="PANTHER" id="PTHR33529:SF6">
    <property type="entry name" value="YJGP_YJGQ FAMILY PERMEASE"/>
    <property type="match status" value="1"/>
</dbReference>
<keyword evidence="5 6" id="KW-0472">Membrane</keyword>
<feature type="transmembrane region" description="Helical" evidence="6">
    <location>
        <begin position="99"/>
        <end position="117"/>
    </location>
</feature>
<dbReference type="AlphaFoldDB" id="A0A382NYY5"/>
<reference evidence="7" key="1">
    <citation type="submission" date="2018-05" db="EMBL/GenBank/DDBJ databases">
        <authorList>
            <person name="Lanie J.A."/>
            <person name="Ng W.-L."/>
            <person name="Kazmierczak K.M."/>
            <person name="Andrzejewski T.M."/>
            <person name="Davidsen T.M."/>
            <person name="Wayne K.J."/>
            <person name="Tettelin H."/>
            <person name="Glass J.I."/>
            <person name="Rusch D."/>
            <person name="Podicherti R."/>
            <person name="Tsui H.-C.T."/>
            <person name="Winkler M.E."/>
        </authorList>
    </citation>
    <scope>NUCLEOTIDE SEQUENCE</scope>
</reference>
<accession>A0A382NYY5</accession>
<organism evidence="7">
    <name type="scientific">marine metagenome</name>
    <dbReference type="NCBI Taxonomy" id="408172"/>
    <lineage>
        <taxon>unclassified sequences</taxon>
        <taxon>metagenomes</taxon>
        <taxon>ecological metagenomes</taxon>
    </lineage>
</organism>
<feature type="non-terminal residue" evidence="7">
    <location>
        <position position="324"/>
    </location>
</feature>
<dbReference type="GO" id="GO:0015920">
    <property type="term" value="P:lipopolysaccharide transport"/>
    <property type="evidence" value="ECO:0007669"/>
    <property type="project" value="TreeGrafter"/>
</dbReference>
<evidence type="ECO:0008006" key="8">
    <source>
        <dbReference type="Google" id="ProtNLM"/>
    </source>
</evidence>
<evidence type="ECO:0000313" key="7">
    <source>
        <dbReference type="EMBL" id="SVC65687.1"/>
    </source>
</evidence>
<keyword evidence="3 6" id="KW-0812">Transmembrane</keyword>
<dbReference type="GO" id="GO:0043190">
    <property type="term" value="C:ATP-binding cassette (ABC) transporter complex"/>
    <property type="evidence" value="ECO:0007669"/>
    <property type="project" value="TreeGrafter"/>
</dbReference>
<feature type="transmembrane region" description="Helical" evidence="6">
    <location>
        <begin position="53"/>
        <end position="78"/>
    </location>
</feature>
<dbReference type="PANTHER" id="PTHR33529">
    <property type="entry name" value="SLR0882 PROTEIN-RELATED"/>
    <property type="match status" value="1"/>
</dbReference>
<dbReference type="EMBL" id="UINC01103365">
    <property type="protein sequence ID" value="SVC65687.1"/>
    <property type="molecule type" value="Genomic_DNA"/>
</dbReference>
<gene>
    <name evidence="7" type="ORF">METZ01_LOCUS318541</name>
</gene>
<dbReference type="InterPro" id="IPR005495">
    <property type="entry name" value="LptG/LptF_permease"/>
</dbReference>
<evidence type="ECO:0000256" key="2">
    <source>
        <dbReference type="ARBA" id="ARBA00022475"/>
    </source>
</evidence>